<gene>
    <name evidence="8" type="ORF">N4264_15765</name>
</gene>
<protein>
    <submittedName>
        <fullName evidence="8">Protein kinase</fullName>
    </submittedName>
</protein>
<accession>A0ABY6BC47</accession>
<dbReference type="InterPro" id="IPR011990">
    <property type="entry name" value="TPR-like_helical_dom_sf"/>
</dbReference>
<dbReference type="InterPro" id="IPR017441">
    <property type="entry name" value="Protein_kinase_ATP_BS"/>
</dbReference>
<evidence type="ECO:0000313" key="9">
    <source>
        <dbReference type="Proteomes" id="UP001064632"/>
    </source>
</evidence>
<dbReference type="PROSITE" id="PS00107">
    <property type="entry name" value="PROTEIN_KINASE_ATP"/>
    <property type="match status" value="1"/>
</dbReference>
<dbReference type="InterPro" id="IPR000719">
    <property type="entry name" value="Prot_kinase_dom"/>
</dbReference>
<evidence type="ECO:0000256" key="1">
    <source>
        <dbReference type="ARBA" id="ARBA00022679"/>
    </source>
</evidence>
<keyword evidence="3 8" id="KW-0418">Kinase</keyword>
<keyword evidence="1" id="KW-0808">Transferase</keyword>
<dbReference type="RefSeq" id="WP_261693190.1">
    <property type="nucleotide sequence ID" value="NZ_CP104694.1"/>
</dbReference>
<dbReference type="PANTHER" id="PTHR43289:SF34">
    <property type="entry name" value="SERINE_THREONINE-PROTEIN KINASE YBDM-RELATED"/>
    <property type="match status" value="1"/>
</dbReference>
<feature type="domain" description="Protein kinase" evidence="7">
    <location>
        <begin position="78"/>
        <end position="351"/>
    </location>
</feature>
<dbReference type="PANTHER" id="PTHR43289">
    <property type="entry name" value="MITOGEN-ACTIVATED PROTEIN KINASE KINASE KINASE 20-RELATED"/>
    <property type="match status" value="1"/>
</dbReference>
<dbReference type="SUPFAM" id="SSF56112">
    <property type="entry name" value="Protein kinase-like (PK-like)"/>
    <property type="match status" value="1"/>
</dbReference>
<evidence type="ECO:0000313" key="8">
    <source>
        <dbReference type="EMBL" id="UXI66206.1"/>
    </source>
</evidence>
<proteinExistence type="predicted"/>
<dbReference type="CDD" id="cd14014">
    <property type="entry name" value="STKc_PknB_like"/>
    <property type="match status" value="1"/>
</dbReference>
<keyword evidence="9" id="KW-1185">Reference proteome</keyword>
<dbReference type="PROSITE" id="PS00108">
    <property type="entry name" value="PROTEIN_KINASE_ST"/>
    <property type="match status" value="1"/>
</dbReference>
<evidence type="ECO:0000256" key="3">
    <source>
        <dbReference type="ARBA" id="ARBA00022777"/>
    </source>
</evidence>
<evidence type="ECO:0000259" key="7">
    <source>
        <dbReference type="PROSITE" id="PS50011"/>
    </source>
</evidence>
<dbReference type="SUPFAM" id="SSF48452">
    <property type="entry name" value="TPR-like"/>
    <property type="match status" value="2"/>
</dbReference>
<keyword evidence="2 5" id="KW-0547">Nucleotide-binding</keyword>
<reference evidence="8" key="1">
    <citation type="submission" date="2022-09" db="EMBL/GenBank/DDBJ databases">
        <title>Tahibacter sp. nov., isolated from a fresh water.</title>
        <authorList>
            <person name="Baek J.H."/>
            <person name="Lee J.K."/>
            <person name="Kim J.M."/>
            <person name="Jeon C.O."/>
        </authorList>
    </citation>
    <scope>NUCLEOTIDE SEQUENCE</scope>
    <source>
        <strain evidence="8">W38</strain>
    </source>
</reference>
<dbReference type="Gene3D" id="1.25.40.10">
    <property type="entry name" value="Tetratricopeptide repeat domain"/>
    <property type="match status" value="1"/>
</dbReference>
<dbReference type="InterPro" id="IPR008271">
    <property type="entry name" value="Ser/Thr_kinase_AS"/>
</dbReference>
<evidence type="ECO:0000256" key="6">
    <source>
        <dbReference type="SAM" id="MobiDB-lite"/>
    </source>
</evidence>
<name>A0ABY6BC47_9GAMM</name>
<dbReference type="Proteomes" id="UP001064632">
    <property type="component" value="Chromosome"/>
</dbReference>
<evidence type="ECO:0000256" key="2">
    <source>
        <dbReference type="ARBA" id="ARBA00022741"/>
    </source>
</evidence>
<dbReference type="EMBL" id="CP104694">
    <property type="protein sequence ID" value="UXI66206.1"/>
    <property type="molecule type" value="Genomic_DNA"/>
</dbReference>
<dbReference type="GO" id="GO:0016301">
    <property type="term" value="F:kinase activity"/>
    <property type="evidence" value="ECO:0007669"/>
    <property type="project" value="UniProtKB-KW"/>
</dbReference>
<dbReference type="PROSITE" id="PS50011">
    <property type="entry name" value="PROTEIN_KINASE_DOM"/>
    <property type="match status" value="1"/>
</dbReference>
<dbReference type="Gene3D" id="3.30.200.20">
    <property type="entry name" value="Phosphorylase Kinase, domain 1"/>
    <property type="match status" value="1"/>
</dbReference>
<sequence length="844" mass="92560">MNADEYQRVRMLFDALATLSSDDRGTQLGEACVTPAVRAEVLRLLAASDRVSEETTRRAMTFAETGSDRWIGRQIDGFVIERELGRGGMGRVYLARRVDSDTQQHVAIKLDLRANVQDDRFRLERRVLATLTHPDIATLLDLGETVDGTPYFVMEYVDGVSIAQYVRNQALDIATRLRLFLRVCAAIAYAHRNLVVHRDIKASNILVDADGHPKLLDFGIAKPLDLAVGAHEAFATATRQRVFSFCNAAPEQLRGGPITVACDVYGLGTLLYELLTGLPLFDLEGTTPGEAERLILERDPPPPSQRRNQDGSAPGPIDADLDAVVLRCLRKSPEQRYISVDALSEDITRYLSGYPVAARAGTTLYRLRRFLQRHSRAVAASALMVSIASAAGGAVWVQRQEARQQETRADRMTDLILQTLDVASPVDTSGVENNARDVFNRLAQGTLDDPTIDESTRARLLAAIAGVQLRLTLIAPALEVYSRIDYERLSPRERDAAMRGHAQALNTAGKFDQAARLVEQGSKAMPGEQWAYLEALVLFGRGRYDDSAQAIHRYRAMIAPESLPVRWRDLLANDHLMLGHMREAYAEYSSLVPDLRAMKPPPTNLLLSALNGLAVAGTNIDKIDEAHSAANEAGKLTEAAYGRNSVRYGVALNAMADVAMAQKDYAGAQTMLTDMLAIRRNALGDKHPGVAQAYFKLGLAHIRQAQPDLAEASLTKAVEIADVAMDEQSTIRQAYRDQLALHLALRGDLVRAKTTLGPLMALAQTHPNLTAHDEYAIALLLGALCDYASERTPANAGRVQERFTAARAVAERRTARNSLRSLETLATELGLKVNTETPYGSATR</sequence>
<dbReference type="InterPro" id="IPR011009">
    <property type="entry name" value="Kinase-like_dom_sf"/>
</dbReference>
<organism evidence="8 9">
    <name type="scientific">Tahibacter amnicola</name>
    <dbReference type="NCBI Taxonomy" id="2976241"/>
    <lineage>
        <taxon>Bacteria</taxon>
        <taxon>Pseudomonadati</taxon>
        <taxon>Pseudomonadota</taxon>
        <taxon>Gammaproteobacteria</taxon>
        <taxon>Lysobacterales</taxon>
        <taxon>Rhodanobacteraceae</taxon>
        <taxon>Tahibacter</taxon>
    </lineage>
</organism>
<dbReference type="Pfam" id="PF00069">
    <property type="entry name" value="Pkinase"/>
    <property type="match status" value="1"/>
</dbReference>
<keyword evidence="4 5" id="KW-0067">ATP-binding</keyword>
<evidence type="ECO:0000256" key="5">
    <source>
        <dbReference type="PROSITE-ProRule" id="PRU10141"/>
    </source>
</evidence>
<dbReference type="Gene3D" id="1.10.510.10">
    <property type="entry name" value="Transferase(Phosphotransferase) domain 1"/>
    <property type="match status" value="1"/>
</dbReference>
<dbReference type="Pfam" id="PF13424">
    <property type="entry name" value="TPR_12"/>
    <property type="match status" value="1"/>
</dbReference>
<evidence type="ECO:0000256" key="4">
    <source>
        <dbReference type="ARBA" id="ARBA00022840"/>
    </source>
</evidence>
<feature type="binding site" evidence="5">
    <location>
        <position position="109"/>
    </location>
    <ligand>
        <name>ATP</name>
        <dbReference type="ChEBI" id="CHEBI:30616"/>
    </ligand>
</feature>
<dbReference type="SMART" id="SM00220">
    <property type="entry name" value="S_TKc"/>
    <property type="match status" value="1"/>
</dbReference>
<feature type="region of interest" description="Disordered" evidence="6">
    <location>
        <begin position="295"/>
        <end position="318"/>
    </location>
</feature>